<organism evidence="1 2">
    <name type="scientific">Hepatospora eriocheir</name>
    <dbReference type="NCBI Taxonomy" id="1081669"/>
    <lineage>
        <taxon>Eukaryota</taxon>
        <taxon>Fungi</taxon>
        <taxon>Fungi incertae sedis</taxon>
        <taxon>Microsporidia</taxon>
        <taxon>Hepatosporidae</taxon>
        <taxon>Hepatospora</taxon>
    </lineage>
</organism>
<protein>
    <submittedName>
        <fullName evidence="1">Uncharacterized protein</fullName>
    </submittedName>
</protein>
<gene>
    <name evidence="1" type="ORF">A0H76_568</name>
</gene>
<evidence type="ECO:0000313" key="2">
    <source>
        <dbReference type="Proteomes" id="UP000192501"/>
    </source>
</evidence>
<dbReference type="VEuPathDB" id="MicrosporidiaDB:A0H76_568"/>
<sequence>MLTQLQIKINELLILYSRIIFEDNKESLVDELNKQRDDIMACIDKTNQIEELNIEEILIKAKEKIKSNKEFINKM</sequence>
<comment type="caution">
    <text evidence="1">The sequence shown here is derived from an EMBL/GenBank/DDBJ whole genome shotgun (WGS) entry which is preliminary data.</text>
</comment>
<accession>A0A1X0QIK1</accession>
<proteinExistence type="predicted"/>
<dbReference type="EMBL" id="LTAI01000155">
    <property type="protein sequence ID" value="ORD99592.1"/>
    <property type="molecule type" value="Genomic_DNA"/>
</dbReference>
<reference evidence="1 2" key="1">
    <citation type="journal article" date="2017" name="Environ. Microbiol.">
        <title>Decay of the glycolytic pathway and adaptation to intranuclear parasitism within Enterocytozoonidae microsporidia.</title>
        <authorList>
            <person name="Wiredu Boakye D."/>
            <person name="Jaroenlak P."/>
            <person name="Prachumwat A."/>
            <person name="Williams T.A."/>
            <person name="Bateman K.S."/>
            <person name="Itsathitphaisarn O."/>
            <person name="Sritunyalucksana K."/>
            <person name="Paszkiewicz K.H."/>
            <person name="Moore K.A."/>
            <person name="Stentiford G.D."/>
            <person name="Williams B.A."/>
        </authorList>
    </citation>
    <scope>NUCLEOTIDE SEQUENCE [LARGE SCALE GENOMIC DNA]</scope>
    <source>
        <strain evidence="2">canceri</strain>
    </source>
</reference>
<dbReference type="Proteomes" id="UP000192501">
    <property type="component" value="Unassembled WGS sequence"/>
</dbReference>
<dbReference type="VEuPathDB" id="MicrosporidiaDB:HERIO_601"/>
<dbReference type="AlphaFoldDB" id="A0A1X0QIK1"/>
<evidence type="ECO:0000313" key="1">
    <source>
        <dbReference type="EMBL" id="ORD99592.1"/>
    </source>
</evidence>
<name>A0A1X0QIK1_9MICR</name>